<feature type="chain" id="PRO_5039236204" evidence="1">
    <location>
        <begin position="19"/>
        <end position="272"/>
    </location>
</feature>
<reference evidence="2 3" key="1">
    <citation type="submission" date="2019-07" db="EMBL/GenBank/DDBJ databases">
        <title>Whole genome shotgun sequence of Cellulomonas composti NBRC 100758.</title>
        <authorList>
            <person name="Hosoyama A."/>
            <person name="Uohara A."/>
            <person name="Ohji S."/>
            <person name="Ichikawa N."/>
        </authorList>
    </citation>
    <scope>NUCLEOTIDE SEQUENCE [LARGE SCALE GENOMIC DNA]</scope>
    <source>
        <strain evidence="2 3">NBRC 100758</strain>
    </source>
</reference>
<protein>
    <submittedName>
        <fullName evidence="2">Uncharacterized protein</fullName>
    </submittedName>
</protein>
<sequence>MRQWVQLVTAAAAGAALAIALPAAVPGASTPPPPPGVPSAVVAQESAPTAPNLDFVAIAPCRIVDTETGTGTNGTPLKSGETRTYYVGGTFGFSPQGGKSGGCGIPVGARAIEASFSASHGTAKGNLQAWANGTTAPSSMITSYVPGQRVVASATVSVNPSSAYALKVRNRNARTDLSIDVVGYYVAAIAGTFSDTGALYSGTGRLKAYGHSSTGYYTLVADRDLTGCVPVVSSYYYAYTVSGYVSGQYVYVQMTDQSGTLSDYYFSVDVTC</sequence>
<dbReference type="AlphaFoldDB" id="A0A511J851"/>
<organism evidence="2 3">
    <name type="scientific">Cellulomonas composti</name>
    <dbReference type="NCBI Taxonomy" id="266130"/>
    <lineage>
        <taxon>Bacteria</taxon>
        <taxon>Bacillati</taxon>
        <taxon>Actinomycetota</taxon>
        <taxon>Actinomycetes</taxon>
        <taxon>Micrococcales</taxon>
        <taxon>Cellulomonadaceae</taxon>
        <taxon>Cellulomonas</taxon>
    </lineage>
</organism>
<proteinExistence type="predicted"/>
<keyword evidence="1" id="KW-0732">Signal</keyword>
<evidence type="ECO:0000256" key="1">
    <source>
        <dbReference type="SAM" id="SignalP"/>
    </source>
</evidence>
<dbReference type="Proteomes" id="UP000321720">
    <property type="component" value="Unassembled WGS sequence"/>
</dbReference>
<name>A0A511J851_9CELL</name>
<dbReference type="EMBL" id="BJWG01000002">
    <property type="protein sequence ID" value="GEL94180.1"/>
    <property type="molecule type" value="Genomic_DNA"/>
</dbReference>
<accession>A0A511J851</accession>
<gene>
    <name evidence="2" type="ORF">CCO02nite_08380</name>
</gene>
<feature type="signal peptide" evidence="1">
    <location>
        <begin position="1"/>
        <end position="18"/>
    </location>
</feature>
<evidence type="ECO:0000313" key="3">
    <source>
        <dbReference type="Proteomes" id="UP000321720"/>
    </source>
</evidence>
<keyword evidence="3" id="KW-1185">Reference proteome</keyword>
<dbReference type="OrthoDB" id="904022at2"/>
<comment type="caution">
    <text evidence="2">The sequence shown here is derived from an EMBL/GenBank/DDBJ whole genome shotgun (WGS) entry which is preliminary data.</text>
</comment>
<evidence type="ECO:0000313" key="2">
    <source>
        <dbReference type="EMBL" id="GEL94180.1"/>
    </source>
</evidence>
<dbReference type="RefSeq" id="WP_146841771.1">
    <property type="nucleotide sequence ID" value="NZ_BJWG01000002.1"/>
</dbReference>